<protein>
    <submittedName>
        <fullName evidence="1">Uncharacterized protein</fullName>
    </submittedName>
</protein>
<name>A0A2P4QP99_RHIID</name>
<organism evidence="1 2">
    <name type="scientific">Rhizophagus irregularis (strain DAOM 181602 / DAOM 197198 / MUCL 43194)</name>
    <name type="common">Arbuscular mycorrhizal fungus</name>
    <name type="synonym">Glomus intraradices</name>
    <dbReference type="NCBI Taxonomy" id="747089"/>
    <lineage>
        <taxon>Eukaryota</taxon>
        <taxon>Fungi</taxon>
        <taxon>Fungi incertae sedis</taxon>
        <taxon>Mucoromycota</taxon>
        <taxon>Glomeromycotina</taxon>
        <taxon>Glomeromycetes</taxon>
        <taxon>Glomerales</taxon>
        <taxon>Glomeraceae</taxon>
        <taxon>Rhizophagus</taxon>
    </lineage>
</organism>
<accession>A0A2P4QP99</accession>
<reference evidence="1 2" key="2">
    <citation type="journal article" date="2018" name="New Phytol.">
        <title>High intraspecific genome diversity in the model arbuscular mycorrhizal symbiont Rhizophagus irregularis.</title>
        <authorList>
            <person name="Chen E.C.H."/>
            <person name="Morin E."/>
            <person name="Beaudet D."/>
            <person name="Noel J."/>
            <person name="Yildirir G."/>
            <person name="Ndikumana S."/>
            <person name="Charron P."/>
            <person name="St-Onge C."/>
            <person name="Giorgi J."/>
            <person name="Kruger M."/>
            <person name="Marton T."/>
            <person name="Ropars J."/>
            <person name="Grigoriev I.V."/>
            <person name="Hainaut M."/>
            <person name="Henrissat B."/>
            <person name="Roux C."/>
            <person name="Martin F."/>
            <person name="Corradi N."/>
        </authorList>
    </citation>
    <scope>NUCLEOTIDE SEQUENCE [LARGE SCALE GENOMIC DNA]</scope>
    <source>
        <strain evidence="1 2">DAOM 197198</strain>
    </source>
</reference>
<gene>
    <name evidence="1" type="ORF">GLOIN_2v1765633</name>
</gene>
<evidence type="ECO:0000313" key="1">
    <source>
        <dbReference type="EMBL" id="POG79388.1"/>
    </source>
</evidence>
<keyword evidence="2" id="KW-1185">Reference proteome</keyword>
<evidence type="ECO:0000313" key="2">
    <source>
        <dbReference type="Proteomes" id="UP000018888"/>
    </source>
</evidence>
<dbReference type="VEuPathDB" id="FungiDB:RhiirFUN_024410"/>
<reference evidence="1 2" key="1">
    <citation type="journal article" date="2013" name="Proc. Natl. Acad. Sci. U.S.A.">
        <title>Genome of an arbuscular mycorrhizal fungus provides insight into the oldest plant symbiosis.</title>
        <authorList>
            <person name="Tisserant E."/>
            <person name="Malbreil M."/>
            <person name="Kuo A."/>
            <person name="Kohler A."/>
            <person name="Symeonidi A."/>
            <person name="Balestrini R."/>
            <person name="Charron P."/>
            <person name="Duensing N."/>
            <person name="Frei Dit Frey N."/>
            <person name="Gianinazzi-Pearson V."/>
            <person name="Gilbert L.B."/>
            <person name="Handa Y."/>
            <person name="Herr J.R."/>
            <person name="Hijri M."/>
            <person name="Koul R."/>
            <person name="Kawaguchi M."/>
            <person name="Krajinski F."/>
            <person name="Lammers P.J."/>
            <person name="Masclaux F.G."/>
            <person name="Murat C."/>
            <person name="Morin E."/>
            <person name="Ndikumana S."/>
            <person name="Pagni M."/>
            <person name="Petitpierre D."/>
            <person name="Requena N."/>
            <person name="Rosikiewicz P."/>
            <person name="Riley R."/>
            <person name="Saito K."/>
            <person name="San Clemente H."/>
            <person name="Shapiro H."/>
            <person name="van Tuinen D."/>
            <person name="Becard G."/>
            <person name="Bonfante P."/>
            <person name="Paszkowski U."/>
            <person name="Shachar-Hill Y.Y."/>
            <person name="Tuskan G.A."/>
            <person name="Young P.W."/>
            <person name="Sanders I.R."/>
            <person name="Henrissat B."/>
            <person name="Rensing S.A."/>
            <person name="Grigoriev I.V."/>
            <person name="Corradi N."/>
            <person name="Roux C."/>
            <person name="Martin F."/>
        </authorList>
    </citation>
    <scope>NUCLEOTIDE SEQUENCE [LARGE SCALE GENOMIC DNA]</scope>
    <source>
        <strain evidence="1 2">DAOM 197198</strain>
    </source>
</reference>
<dbReference type="Proteomes" id="UP000018888">
    <property type="component" value="Unassembled WGS sequence"/>
</dbReference>
<comment type="caution">
    <text evidence="1">The sequence shown here is derived from an EMBL/GenBank/DDBJ whole genome shotgun (WGS) entry which is preliminary data.</text>
</comment>
<sequence>MKPPTFLEWIPLKKLYKYLDKLYNQLFGWTWDHRNQEYRRSKVQVLVEVRQINEILNEIVA</sequence>
<dbReference type="AlphaFoldDB" id="A0A2P4QP99"/>
<proteinExistence type="predicted"/>
<dbReference type="EMBL" id="AUPC02000025">
    <property type="protein sequence ID" value="POG79388.1"/>
    <property type="molecule type" value="Genomic_DNA"/>
</dbReference>